<reference evidence="2 4" key="1">
    <citation type="submission" date="2015-09" db="EMBL/GenBank/DDBJ databases">
        <authorList>
            <person name="Rodrigo-Torres L."/>
            <person name="Arahal D.R."/>
        </authorList>
    </citation>
    <scope>NUCLEOTIDE SEQUENCE [LARGE SCALE GENOMIC DNA]</scope>
    <source>
        <strain evidence="2 4">CECT 5118</strain>
    </source>
</reference>
<dbReference type="InterPro" id="IPR021329">
    <property type="entry name" value="DUF2938"/>
</dbReference>
<evidence type="ECO:0000313" key="4">
    <source>
        <dbReference type="Proteomes" id="UP000051086"/>
    </source>
</evidence>
<gene>
    <name evidence="2" type="ORF">TL5118_02278</name>
    <name evidence="3" type="ORF">TL5120_03793</name>
</gene>
<keyword evidence="1" id="KW-0472">Membrane</keyword>
<dbReference type="AlphaFoldDB" id="A0A0P1FXZ3"/>
<keyword evidence="4" id="KW-1185">Reference proteome</keyword>
<dbReference type="EMBL" id="CYSC01000043">
    <property type="protein sequence ID" value="CUH73976.1"/>
    <property type="molecule type" value="Genomic_DNA"/>
</dbReference>
<proteinExistence type="predicted"/>
<dbReference type="Pfam" id="PF11158">
    <property type="entry name" value="DUF2938"/>
    <property type="match status" value="1"/>
</dbReference>
<dbReference type="EMBL" id="CYSB01000029">
    <property type="protein sequence ID" value="CUH67636.1"/>
    <property type="molecule type" value="Genomic_DNA"/>
</dbReference>
<feature type="transmembrane region" description="Helical" evidence="1">
    <location>
        <begin position="72"/>
        <end position="96"/>
    </location>
</feature>
<evidence type="ECO:0008006" key="6">
    <source>
        <dbReference type="Google" id="ProtNLM"/>
    </source>
</evidence>
<feature type="transmembrane region" description="Helical" evidence="1">
    <location>
        <begin position="102"/>
        <end position="129"/>
    </location>
</feature>
<evidence type="ECO:0000313" key="2">
    <source>
        <dbReference type="EMBL" id="CUH67636.1"/>
    </source>
</evidence>
<dbReference type="OrthoDB" id="9812539at2"/>
<organism evidence="3 5">
    <name type="scientific">Thalassovita autumnalis</name>
    <dbReference type="NCBI Taxonomy" id="2072972"/>
    <lineage>
        <taxon>Bacteria</taxon>
        <taxon>Pseudomonadati</taxon>
        <taxon>Pseudomonadota</taxon>
        <taxon>Alphaproteobacteria</taxon>
        <taxon>Rhodobacterales</taxon>
        <taxon>Roseobacteraceae</taxon>
        <taxon>Thalassovita</taxon>
    </lineage>
</organism>
<keyword evidence="1" id="KW-0812">Transmembrane</keyword>
<name>A0A0P1FXZ3_9RHOB</name>
<reference evidence="3 5" key="2">
    <citation type="submission" date="2015-09" db="EMBL/GenBank/DDBJ databases">
        <authorList>
            <consortium name="Swine Surveillance"/>
        </authorList>
    </citation>
    <scope>NUCLEOTIDE SEQUENCE [LARGE SCALE GENOMIC DNA]</scope>
    <source>
        <strain evidence="3 5">5120</strain>
    </source>
</reference>
<dbReference type="Proteomes" id="UP000051887">
    <property type="component" value="Unassembled WGS sequence"/>
</dbReference>
<feature type="transmembrane region" description="Helical" evidence="1">
    <location>
        <begin position="141"/>
        <end position="161"/>
    </location>
</feature>
<accession>A0A0P1FXZ3</accession>
<evidence type="ECO:0000313" key="3">
    <source>
        <dbReference type="EMBL" id="CUH73976.1"/>
    </source>
</evidence>
<sequence>MEELWGYGAALGTVATITMDGWEWAEARLLGLPRRNYAMLGRWLGHMTRGTFLHDNIGQAAQIRGEAALGQVAHYGVGVVFGIAFLTFTGFSWLALPEPLAALAFGAVTVVMPLCVMQPAFGFGIAAANLPHPWAARARSLVGHLSFGLGLYLAGLLLRWIA</sequence>
<evidence type="ECO:0000256" key="1">
    <source>
        <dbReference type="SAM" id="Phobius"/>
    </source>
</evidence>
<dbReference type="Proteomes" id="UP000051086">
    <property type="component" value="Unassembled WGS sequence"/>
</dbReference>
<protein>
    <recommendedName>
        <fullName evidence="6">DUF2938 domain-containing protein</fullName>
    </recommendedName>
</protein>
<evidence type="ECO:0000313" key="5">
    <source>
        <dbReference type="Proteomes" id="UP000051887"/>
    </source>
</evidence>
<keyword evidence="1" id="KW-1133">Transmembrane helix</keyword>